<evidence type="ECO:0000313" key="3">
    <source>
        <dbReference type="EMBL" id="MFC0589825.1"/>
    </source>
</evidence>
<keyword evidence="3" id="KW-0378">Hydrolase</keyword>
<dbReference type="GO" id="GO:0016787">
    <property type="term" value="F:hydrolase activity"/>
    <property type="evidence" value="ECO:0007669"/>
    <property type="project" value="UniProtKB-KW"/>
</dbReference>
<dbReference type="Proteomes" id="UP001589943">
    <property type="component" value="Unassembled WGS sequence"/>
</dbReference>
<dbReference type="Pfam" id="PF07486">
    <property type="entry name" value="Hydrolase_2"/>
    <property type="match status" value="1"/>
</dbReference>
<reference evidence="3 4" key="1">
    <citation type="submission" date="2024-09" db="EMBL/GenBank/DDBJ databases">
        <authorList>
            <person name="Sun Q."/>
            <person name="Mori K."/>
        </authorList>
    </citation>
    <scope>NUCLEOTIDE SEQUENCE [LARGE SCALE GENOMIC DNA]</scope>
    <source>
        <strain evidence="3 4">NCAIM B.02537</strain>
    </source>
</reference>
<dbReference type="InterPro" id="IPR042047">
    <property type="entry name" value="SleB_dom1"/>
</dbReference>
<keyword evidence="1" id="KW-0732">Signal</keyword>
<name>A0ABV6PJ24_9SPHN</name>
<dbReference type="Gene3D" id="1.10.10.2520">
    <property type="entry name" value="Cell wall hydrolase SleB, domain 1"/>
    <property type="match status" value="1"/>
</dbReference>
<evidence type="ECO:0000313" key="4">
    <source>
        <dbReference type="Proteomes" id="UP001589943"/>
    </source>
</evidence>
<keyword evidence="4" id="KW-1185">Reference proteome</keyword>
<dbReference type="RefSeq" id="WP_379481286.1">
    <property type="nucleotide sequence ID" value="NZ_JBHLTL010000006.1"/>
</dbReference>
<comment type="caution">
    <text evidence="3">The sequence shown here is derived from an EMBL/GenBank/DDBJ whole genome shotgun (WGS) entry which is preliminary data.</text>
</comment>
<feature type="domain" description="Cell wall hydrolase SleB" evidence="2">
    <location>
        <begin position="117"/>
        <end position="218"/>
    </location>
</feature>
<evidence type="ECO:0000259" key="2">
    <source>
        <dbReference type="Pfam" id="PF07486"/>
    </source>
</evidence>
<proteinExistence type="predicted"/>
<feature type="signal peptide" evidence="1">
    <location>
        <begin position="1"/>
        <end position="23"/>
    </location>
</feature>
<sequence length="219" mass="22960">MSRKLNKASAIAVAAMTLTIVFSADGSGAAAQAPKAGAAIQEPTPQATTLITTPQVPAAVTDGTVPDSAPADVEVPVPAVRKAASLAALVSAQPQLAELPRELNCLAGAIYFEAKSESLAGQLAVGRVIVARSKSGRFPDSYCGVVFQRSQFSFVRGNAMPAIAKTSRQWKNAVAMAQIAHAGTWKSPAEGALFFHAAYVSPGWRLTRLARIDNHVFYR</sequence>
<evidence type="ECO:0000256" key="1">
    <source>
        <dbReference type="SAM" id="SignalP"/>
    </source>
</evidence>
<accession>A0ABV6PJ24</accession>
<organism evidence="3 4">
    <name type="scientific">Novosphingobium aquiterrae</name>
    <dbReference type="NCBI Taxonomy" id="624388"/>
    <lineage>
        <taxon>Bacteria</taxon>
        <taxon>Pseudomonadati</taxon>
        <taxon>Pseudomonadota</taxon>
        <taxon>Alphaproteobacteria</taxon>
        <taxon>Sphingomonadales</taxon>
        <taxon>Sphingomonadaceae</taxon>
        <taxon>Novosphingobium</taxon>
    </lineage>
</organism>
<protein>
    <submittedName>
        <fullName evidence="3">Cell wall hydrolase</fullName>
    </submittedName>
</protein>
<dbReference type="InterPro" id="IPR011105">
    <property type="entry name" value="Cell_wall_hydrolase_SleB"/>
</dbReference>
<gene>
    <name evidence="3" type="ORF">ACFFF7_10405</name>
</gene>
<dbReference type="EMBL" id="JBHLTL010000006">
    <property type="protein sequence ID" value="MFC0589825.1"/>
    <property type="molecule type" value="Genomic_DNA"/>
</dbReference>
<feature type="chain" id="PRO_5046044533" evidence="1">
    <location>
        <begin position="24"/>
        <end position="219"/>
    </location>
</feature>